<accession>A0AA37XHC1</accession>
<proteinExistence type="predicted"/>
<dbReference type="Proteomes" id="UP001157161">
    <property type="component" value="Unassembled WGS sequence"/>
</dbReference>
<protein>
    <submittedName>
        <fullName evidence="1">Uncharacterized protein</fullName>
    </submittedName>
</protein>
<evidence type="ECO:0000313" key="1">
    <source>
        <dbReference type="EMBL" id="GMA33198.1"/>
    </source>
</evidence>
<dbReference type="Pfam" id="PF19827">
    <property type="entry name" value="DUF6308"/>
    <property type="match status" value="1"/>
</dbReference>
<name>A0AA37XHC1_9MICO</name>
<dbReference type="AlphaFoldDB" id="A0AA37XHC1"/>
<evidence type="ECO:0000313" key="2">
    <source>
        <dbReference type="Proteomes" id="UP001157161"/>
    </source>
</evidence>
<keyword evidence="2" id="KW-1185">Reference proteome</keyword>
<organism evidence="1 2">
    <name type="scientific">Litorihabitans aurantiacus</name>
    <dbReference type="NCBI Taxonomy" id="1930061"/>
    <lineage>
        <taxon>Bacteria</taxon>
        <taxon>Bacillati</taxon>
        <taxon>Actinomycetota</taxon>
        <taxon>Actinomycetes</taxon>
        <taxon>Micrococcales</taxon>
        <taxon>Beutenbergiaceae</taxon>
        <taxon>Litorihabitans</taxon>
    </lineage>
</organism>
<dbReference type="EMBL" id="BSUM01000001">
    <property type="protein sequence ID" value="GMA33198.1"/>
    <property type="molecule type" value="Genomic_DNA"/>
</dbReference>
<comment type="caution">
    <text evidence="1">The sequence shown here is derived from an EMBL/GenBank/DDBJ whole genome shotgun (WGS) entry which is preliminary data.</text>
</comment>
<gene>
    <name evidence="1" type="ORF">GCM10025875_31900</name>
</gene>
<sequence>MSPWTRPSILSPSRQSDARRHLLRYFAGSDYSGSYFEEVGGDRVDPNRVTSEDLVALAMLSVPVQGAAARELLGGGPALRSRAS</sequence>
<reference evidence="1" key="1">
    <citation type="journal article" date="2014" name="Int. J. Syst. Evol. Microbiol.">
        <title>Complete genome sequence of Corynebacterium casei LMG S-19264T (=DSM 44701T), isolated from a smear-ripened cheese.</title>
        <authorList>
            <consortium name="US DOE Joint Genome Institute (JGI-PGF)"/>
            <person name="Walter F."/>
            <person name="Albersmeier A."/>
            <person name="Kalinowski J."/>
            <person name="Ruckert C."/>
        </authorList>
    </citation>
    <scope>NUCLEOTIDE SEQUENCE</scope>
    <source>
        <strain evidence="1">NBRC 112290</strain>
    </source>
</reference>
<reference evidence="1" key="2">
    <citation type="submission" date="2023-02" db="EMBL/GenBank/DDBJ databases">
        <authorList>
            <person name="Sun Q."/>
            <person name="Mori K."/>
        </authorList>
    </citation>
    <scope>NUCLEOTIDE SEQUENCE</scope>
    <source>
        <strain evidence="1">NBRC 112290</strain>
    </source>
</reference>
<dbReference type="InterPro" id="IPR046275">
    <property type="entry name" value="DUF6308"/>
</dbReference>
<dbReference type="RefSeq" id="WP_431310168.1">
    <property type="nucleotide sequence ID" value="NZ_BSUM01000001.1"/>
</dbReference>